<dbReference type="InterPro" id="IPR017938">
    <property type="entry name" value="Riboflavin_synthase-like_b-brl"/>
</dbReference>
<feature type="domain" description="FAD-binding FR-type" evidence="3">
    <location>
        <begin position="98"/>
        <end position="197"/>
    </location>
</feature>
<name>A0A380WG55_AMIAI</name>
<dbReference type="PROSITE" id="PS00197">
    <property type="entry name" value="2FE2S_FER_1"/>
    <property type="match status" value="1"/>
</dbReference>
<evidence type="ECO:0000259" key="2">
    <source>
        <dbReference type="PROSITE" id="PS51085"/>
    </source>
</evidence>
<dbReference type="CDD" id="cd00207">
    <property type="entry name" value="fer2"/>
    <property type="match status" value="1"/>
</dbReference>
<dbReference type="SUPFAM" id="SSF63380">
    <property type="entry name" value="Riboflavin synthase domain-like"/>
    <property type="match status" value="1"/>
</dbReference>
<feature type="domain" description="2Fe-2S ferredoxin-type" evidence="2">
    <location>
        <begin position="3"/>
        <end position="92"/>
    </location>
</feature>
<dbReference type="InterPro" id="IPR001041">
    <property type="entry name" value="2Fe-2S_ferredoxin-type"/>
</dbReference>
<dbReference type="InterPro" id="IPR006058">
    <property type="entry name" value="2Fe2S_fd_BS"/>
</dbReference>
<dbReference type="Pfam" id="PF00970">
    <property type="entry name" value="FAD_binding_6"/>
    <property type="match status" value="1"/>
</dbReference>
<evidence type="ECO:0000313" key="5">
    <source>
        <dbReference type="Proteomes" id="UP000254701"/>
    </source>
</evidence>
<dbReference type="Gene3D" id="3.40.50.80">
    <property type="entry name" value="Nucleotide-binding domain of ferredoxin-NADP reductase (FNR) module"/>
    <property type="match status" value="1"/>
</dbReference>
<organism evidence="4 5">
    <name type="scientific">Aminobacter aminovorans</name>
    <name type="common">Chelatobacter heintzii</name>
    <dbReference type="NCBI Taxonomy" id="83263"/>
    <lineage>
        <taxon>Bacteria</taxon>
        <taxon>Pseudomonadati</taxon>
        <taxon>Pseudomonadota</taxon>
        <taxon>Alphaproteobacteria</taxon>
        <taxon>Hyphomicrobiales</taxon>
        <taxon>Phyllobacteriaceae</taxon>
        <taxon>Aminobacter</taxon>
    </lineage>
</organism>
<comment type="cofactor">
    <cofactor evidence="1">
        <name>[2Fe-2S] cluster</name>
        <dbReference type="ChEBI" id="CHEBI:190135"/>
    </cofactor>
</comment>
<evidence type="ECO:0000313" key="4">
    <source>
        <dbReference type="EMBL" id="SUU87114.1"/>
    </source>
</evidence>
<dbReference type="EMBL" id="UFSM01000001">
    <property type="protein sequence ID" value="SUU87114.1"/>
    <property type="molecule type" value="Genomic_DNA"/>
</dbReference>
<dbReference type="RefSeq" id="WP_115729669.1">
    <property type="nucleotide sequence ID" value="NZ_BAAAVY010000011.1"/>
</dbReference>
<dbReference type="InterPro" id="IPR001709">
    <property type="entry name" value="Flavoprot_Pyr_Nucl_cyt_Rdtase"/>
</dbReference>
<dbReference type="InterPro" id="IPR008333">
    <property type="entry name" value="Cbr1-like_FAD-bd_dom"/>
</dbReference>
<dbReference type="InterPro" id="IPR012675">
    <property type="entry name" value="Beta-grasp_dom_sf"/>
</dbReference>
<sequence>MDHVVRVLETEDEFTVAAEESVLMAAIRQGVQLLHDCTEGGCGTCRIRLMEGCVRYEEYPLALTPEDEEEGFALACQARPESDLVISTERPMEPCSDPERYTATIQSVRNVGRDVVHLTLALPGAEQLVYRPGQYLNVLLEDGKKRSFSMASVPNGKTVDLHVRRVRDGHFTGGQLLRLGPGDRLDVELPHGLFCCRKEDFRPLLMVATGTGLAPIKSILESLMDDPDCPPVSLYWGMRTEEDLYLHDEIQTWGERLCDFQYVPVLSRPGSGWQGRQGYVQEIAAEDLGDFSEHAIYMCGSPKMISSARKLFVENGANPGFIYADAFNFQHTLVPAV</sequence>
<dbReference type="SUPFAM" id="SSF54292">
    <property type="entry name" value="2Fe-2S ferredoxin-like"/>
    <property type="match status" value="1"/>
</dbReference>
<gene>
    <name evidence="4" type="primary">ascD</name>
    <name evidence="4" type="ORF">NCTC10684_00305</name>
</gene>
<keyword evidence="4" id="KW-0560">Oxidoreductase</keyword>
<dbReference type="OrthoDB" id="9806195at2"/>
<dbReference type="SUPFAM" id="SSF52343">
    <property type="entry name" value="Ferredoxin reductase-like, C-terminal NADP-linked domain"/>
    <property type="match status" value="1"/>
</dbReference>
<dbReference type="Pfam" id="PF00175">
    <property type="entry name" value="NAD_binding_1"/>
    <property type="match status" value="1"/>
</dbReference>
<proteinExistence type="predicted"/>
<dbReference type="PANTHER" id="PTHR47354:SF5">
    <property type="entry name" value="PROTEIN RFBI"/>
    <property type="match status" value="1"/>
</dbReference>
<dbReference type="AlphaFoldDB" id="A0A380WG55"/>
<dbReference type="CDD" id="cd06189">
    <property type="entry name" value="flavin_oxioreductase"/>
    <property type="match status" value="1"/>
</dbReference>
<dbReference type="GO" id="GO:0051537">
    <property type="term" value="F:2 iron, 2 sulfur cluster binding"/>
    <property type="evidence" value="ECO:0007669"/>
    <property type="project" value="InterPro"/>
</dbReference>
<dbReference type="InterPro" id="IPR050415">
    <property type="entry name" value="MRET"/>
</dbReference>
<dbReference type="PRINTS" id="PR00410">
    <property type="entry name" value="PHEHYDRXLASE"/>
</dbReference>
<dbReference type="Proteomes" id="UP000254701">
    <property type="component" value="Unassembled WGS sequence"/>
</dbReference>
<dbReference type="InterPro" id="IPR017927">
    <property type="entry name" value="FAD-bd_FR_type"/>
</dbReference>
<evidence type="ECO:0000256" key="1">
    <source>
        <dbReference type="ARBA" id="ARBA00034078"/>
    </source>
</evidence>
<accession>A0A380WG55</accession>
<protein>
    <submittedName>
        <fullName evidence="4">CDP-6-deoxy-L-threo-D-glycero-4-hexulose-3-dehydr ase reductase</fullName>
        <ecNumber evidence="4">1.17.1.-</ecNumber>
    </submittedName>
</protein>
<dbReference type="Gene3D" id="2.40.30.10">
    <property type="entry name" value="Translation factors"/>
    <property type="match status" value="1"/>
</dbReference>
<dbReference type="InterPro" id="IPR001433">
    <property type="entry name" value="OxRdtase_FAD/NAD-bd"/>
</dbReference>
<dbReference type="EC" id="1.17.1.-" evidence="4"/>
<evidence type="ECO:0000259" key="3">
    <source>
        <dbReference type="PROSITE" id="PS51384"/>
    </source>
</evidence>
<reference evidence="4 5" key="1">
    <citation type="submission" date="2018-06" db="EMBL/GenBank/DDBJ databases">
        <authorList>
            <consortium name="Pathogen Informatics"/>
            <person name="Doyle S."/>
        </authorList>
    </citation>
    <scope>NUCLEOTIDE SEQUENCE [LARGE SCALE GENOMIC DNA]</scope>
    <source>
        <strain evidence="4 5">NCTC10684</strain>
    </source>
</reference>
<dbReference type="PROSITE" id="PS51384">
    <property type="entry name" value="FAD_FR"/>
    <property type="match status" value="1"/>
</dbReference>
<dbReference type="Pfam" id="PF00111">
    <property type="entry name" value="Fer2"/>
    <property type="match status" value="1"/>
</dbReference>
<dbReference type="InterPro" id="IPR036010">
    <property type="entry name" value="2Fe-2S_ferredoxin-like_sf"/>
</dbReference>
<dbReference type="Gene3D" id="3.10.20.30">
    <property type="match status" value="1"/>
</dbReference>
<dbReference type="PRINTS" id="PR00371">
    <property type="entry name" value="FPNCR"/>
</dbReference>
<dbReference type="PROSITE" id="PS51085">
    <property type="entry name" value="2FE2S_FER_2"/>
    <property type="match status" value="1"/>
</dbReference>
<dbReference type="PANTHER" id="PTHR47354">
    <property type="entry name" value="NADH OXIDOREDUCTASE HCR"/>
    <property type="match status" value="1"/>
</dbReference>
<dbReference type="GO" id="GO:0016491">
    <property type="term" value="F:oxidoreductase activity"/>
    <property type="evidence" value="ECO:0007669"/>
    <property type="project" value="UniProtKB-KW"/>
</dbReference>
<dbReference type="InterPro" id="IPR039261">
    <property type="entry name" value="FNR_nucleotide-bd"/>
</dbReference>